<gene>
    <name evidence="2" type="ORF">DU500_14010</name>
</gene>
<proteinExistence type="predicted"/>
<keyword evidence="1" id="KW-0472">Membrane</keyword>
<sequence>MEERFNIGFSIMAEKLFQFLELLCLCRGTDFVFYVRLSKRFSDMDVRYVWRINCFVLGQTANIVFLIGSFWNADAFPLTDILQFDHITP</sequence>
<protein>
    <submittedName>
        <fullName evidence="2">Uncharacterized protein</fullName>
    </submittedName>
</protein>
<dbReference type="AlphaFoldDB" id="A0A345E5H7"/>
<dbReference type="EMBL" id="CP031150">
    <property type="protein sequence ID" value="AXG07449.1"/>
    <property type="molecule type" value="Genomic_DNA"/>
</dbReference>
<accession>A0A345E5H7</accession>
<keyword evidence="1" id="KW-0812">Transmembrane</keyword>
<keyword evidence="3" id="KW-1185">Reference proteome</keyword>
<dbReference type="Proteomes" id="UP000253273">
    <property type="component" value="Chromosome"/>
</dbReference>
<name>A0A345E5H7_9EURY</name>
<dbReference type="KEGG" id="haj:DU500_14010"/>
<evidence type="ECO:0000256" key="1">
    <source>
        <dbReference type="SAM" id="Phobius"/>
    </source>
</evidence>
<reference evidence="2 3" key="1">
    <citation type="submission" date="2018-07" db="EMBL/GenBank/DDBJ databases">
        <title>Genome sequences of Haloplanus sp. CBA1113.</title>
        <authorList>
            <person name="Kim Y.B."/>
            <person name="Roh S.W."/>
        </authorList>
    </citation>
    <scope>NUCLEOTIDE SEQUENCE [LARGE SCALE GENOMIC DNA]</scope>
    <source>
        <strain evidence="2 3">CBA1113</strain>
    </source>
</reference>
<keyword evidence="1" id="KW-1133">Transmembrane helix</keyword>
<organism evidence="2 3">
    <name type="scientific">Haloplanus rubicundus</name>
    <dbReference type="NCBI Taxonomy" id="1547898"/>
    <lineage>
        <taxon>Archaea</taxon>
        <taxon>Methanobacteriati</taxon>
        <taxon>Methanobacteriota</taxon>
        <taxon>Stenosarchaea group</taxon>
        <taxon>Halobacteria</taxon>
        <taxon>Halobacteriales</taxon>
        <taxon>Haloferacaceae</taxon>
        <taxon>Haloplanus</taxon>
    </lineage>
</organism>
<evidence type="ECO:0000313" key="3">
    <source>
        <dbReference type="Proteomes" id="UP000253273"/>
    </source>
</evidence>
<feature type="transmembrane region" description="Helical" evidence="1">
    <location>
        <begin position="49"/>
        <end position="71"/>
    </location>
</feature>
<evidence type="ECO:0000313" key="2">
    <source>
        <dbReference type="EMBL" id="AXG07449.1"/>
    </source>
</evidence>